<evidence type="ECO:0000256" key="1">
    <source>
        <dbReference type="ARBA" id="ARBA00004138"/>
    </source>
</evidence>
<keyword evidence="7" id="KW-0969">Cilium</keyword>
<evidence type="ECO:0000256" key="2">
    <source>
        <dbReference type="ARBA" id="ARBA00004496"/>
    </source>
</evidence>
<dbReference type="InterPro" id="IPR023379">
    <property type="entry name" value="BART_dom"/>
</dbReference>
<reference evidence="12 13" key="1">
    <citation type="submission" date="2017-12" db="EMBL/GenBank/DDBJ databases">
        <title>Sequencing, de novo assembly and annotation of complete genome of a new Thraustochytrid species, strain FCC1311.</title>
        <authorList>
            <person name="Sedici K."/>
            <person name="Godart F."/>
            <person name="Aiese Cigliano R."/>
            <person name="Sanseverino W."/>
            <person name="Barakat M."/>
            <person name="Ortet P."/>
            <person name="Marechal E."/>
            <person name="Cagnac O."/>
            <person name="Amato A."/>
        </authorList>
    </citation>
    <scope>NUCLEOTIDE SEQUENCE [LARGE SCALE GENOMIC DNA]</scope>
</reference>
<keyword evidence="5" id="KW-0963">Cytoplasm</keyword>
<keyword evidence="6" id="KW-0175">Coiled coil</keyword>
<evidence type="ECO:0000256" key="6">
    <source>
        <dbReference type="ARBA" id="ARBA00023054"/>
    </source>
</evidence>
<dbReference type="GO" id="GO:0005930">
    <property type="term" value="C:axoneme"/>
    <property type="evidence" value="ECO:0007669"/>
    <property type="project" value="TreeGrafter"/>
</dbReference>
<keyword evidence="13" id="KW-1185">Reference proteome</keyword>
<accession>A0A2R5GC54</accession>
<evidence type="ECO:0000256" key="10">
    <source>
        <dbReference type="SAM" id="MobiDB-lite"/>
    </source>
</evidence>
<dbReference type="InterPro" id="IPR038888">
    <property type="entry name" value="CFAP36"/>
</dbReference>
<proteinExistence type="inferred from homology"/>
<name>A0A2R5GC54_9STRA</name>
<evidence type="ECO:0000256" key="4">
    <source>
        <dbReference type="ARBA" id="ARBA00021815"/>
    </source>
</evidence>
<evidence type="ECO:0000256" key="8">
    <source>
        <dbReference type="ARBA" id="ARBA00023273"/>
    </source>
</evidence>
<dbReference type="Gene3D" id="1.20.1520.10">
    <property type="entry name" value="ADP-ribosylation factor-like 2-binding protein, domain"/>
    <property type="match status" value="1"/>
</dbReference>
<keyword evidence="8" id="KW-0966">Cell projection</keyword>
<evidence type="ECO:0000256" key="7">
    <source>
        <dbReference type="ARBA" id="ARBA00023069"/>
    </source>
</evidence>
<evidence type="ECO:0000256" key="9">
    <source>
        <dbReference type="ARBA" id="ARBA00031593"/>
    </source>
</evidence>
<organism evidence="12 13">
    <name type="scientific">Hondaea fermentalgiana</name>
    <dbReference type="NCBI Taxonomy" id="2315210"/>
    <lineage>
        <taxon>Eukaryota</taxon>
        <taxon>Sar</taxon>
        <taxon>Stramenopiles</taxon>
        <taxon>Bigyra</taxon>
        <taxon>Labyrinthulomycetes</taxon>
        <taxon>Thraustochytrida</taxon>
        <taxon>Thraustochytriidae</taxon>
        <taxon>Hondaea</taxon>
    </lineage>
</organism>
<comment type="similarity">
    <text evidence="3">Belongs to the CFAP36 family.</text>
</comment>
<dbReference type="GO" id="GO:0097546">
    <property type="term" value="C:ciliary base"/>
    <property type="evidence" value="ECO:0007669"/>
    <property type="project" value="TreeGrafter"/>
</dbReference>
<dbReference type="InterPro" id="IPR042541">
    <property type="entry name" value="BART_sf"/>
</dbReference>
<evidence type="ECO:0000259" key="11">
    <source>
        <dbReference type="Pfam" id="PF11527"/>
    </source>
</evidence>
<dbReference type="InParanoid" id="A0A2R5GC54"/>
<feature type="region of interest" description="Disordered" evidence="10">
    <location>
        <begin position="1"/>
        <end position="37"/>
    </location>
</feature>
<dbReference type="OrthoDB" id="194107at2759"/>
<protein>
    <recommendedName>
        <fullName evidence="4">Cilia- and flagella-associated protein 36</fullName>
    </recommendedName>
    <alternativeName>
        <fullName evidence="9">Coiled-coil domain-containing protein 104</fullName>
    </alternativeName>
</protein>
<dbReference type="Proteomes" id="UP000241890">
    <property type="component" value="Unassembled WGS sequence"/>
</dbReference>
<feature type="compositionally biased region" description="Basic and acidic residues" evidence="10">
    <location>
        <begin position="1"/>
        <end position="24"/>
    </location>
</feature>
<comment type="caution">
    <text evidence="12">The sequence shown here is derived from an EMBL/GenBank/DDBJ whole genome shotgun (WGS) entry which is preliminary data.</text>
</comment>
<evidence type="ECO:0000256" key="5">
    <source>
        <dbReference type="ARBA" id="ARBA00022490"/>
    </source>
</evidence>
<evidence type="ECO:0000313" key="12">
    <source>
        <dbReference type="EMBL" id="GBG25324.1"/>
    </source>
</evidence>
<dbReference type="PANTHER" id="PTHR21532">
    <property type="entry name" value="PHOSPHODIESTERASE HL"/>
    <property type="match status" value="1"/>
</dbReference>
<evidence type="ECO:0000313" key="13">
    <source>
        <dbReference type="Proteomes" id="UP000241890"/>
    </source>
</evidence>
<dbReference type="EMBL" id="BEYU01000012">
    <property type="protein sequence ID" value="GBG25324.1"/>
    <property type="molecule type" value="Genomic_DNA"/>
</dbReference>
<sequence length="193" mass="22323">MESKFAANEEKFEDGTRVESKHCEQSNAGKRVGKADLGEDETWVLPGTGEESSVLARAAEWFGREKKKGKLKLLSEFAEDNYHVFEEEATNQGASEDGTGYRLEYDECHKRFLGLFEEQLECFIEEEGFRMEDFEKDCEDVRNGKSLTLFEHEDHSWFLEALLSTLDYTHFHKTMVNTAKKHLFSGRQSKTKK</sequence>
<gene>
    <name evidence="12" type="ORF">FCC1311_015422</name>
</gene>
<evidence type="ECO:0000256" key="3">
    <source>
        <dbReference type="ARBA" id="ARBA00007460"/>
    </source>
</evidence>
<dbReference type="Pfam" id="PF11527">
    <property type="entry name" value="ARL2_Bind_BART"/>
    <property type="match status" value="1"/>
</dbReference>
<dbReference type="AlphaFoldDB" id="A0A2R5GC54"/>
<dbReference type="PANTHER" id="PTHR21532:SF0">
    <property type="entry name" value="CILIA- AND FLAGELLA-ASSOCIATED PROTEIN 36"/>
    <property type="match status" value="1"/>
</dbReference>
<feature type="domain" description="BART" evidence="11">
    <location>
        <begin position="73"/>
        <end position="180"/>
    </location>
</feature>
<comment type="subcellular location">
    <subcellularLocation>
        <location evidence="1">Cell projection</location>
        <location evidence="1">Cilium</location>
    </subcellularLocation>
    <subcellularLocation>
        <location evidence="2">Cytoplasm</location>
    </subcellularLocation>
</comment>